<dbReference type="Proteomes" id="UP001210231">
    <property type="component" value="Unassembled WGS sequence"/>
</dbReference>
<reference evidence="2 3" key="1">
    <citation type="submission" date="2022-12" db="EMBL/GenBank/DDBJ databases">
        <title>Chitinophagaceae gen. sp. nov., a new member of the family Chitinophagaceae, isolated from soil in a chemical factory.</title>
        <authorList>
            <person name="Ke Z."/>
        </authorList>
    </citation>
    <scope>NUCLEOTIDE SEQUENCE [LARGE SCALE GENOMIC DNA]</scope>
    <source>
        <strain evidence="2 3">LY-5</strain>
    </source>
</reference>
<accession>A0ABT4UN68</accession>
<evidence type="ECO:0000313" key="3">
    <source>
        <dbReference type="Proteomes" id="UP001210231"/>
    </source>
</evidence>
<evidence type="ECO:0000256" key="1">
    <source>
        <dbReference type="SAM" id="Coils"/>
    </source>
</evidence>
<dbReference type="EMBL" id="JAQGEF010000027">
    <property type="protein sequence ID" value="MDA3616291.1"/>
    <property type="molecule type" value="Genomic_DNA"/>
</dbReference>
<name>A0ABT4UN68_9BACT</name>
<feature type="coiled-coil region" evidence="1">
    <location>
        <begin position="262"/>
        <end position="328"/>
    </location>
</feature>
<proteinExistence type="predicted"/>
<keyword evidence="1" id="KW-0175">Coiled coil</keyword>
<organism evidence="2 3">
    <name type="scientific">Polluticaenibacter yanchengensis</name>
    <dbReference type="NCBI Taxonomy" id="3014562"/>
    <lineage>
        <taxon>Bacteria</taxon>
        <taxon>Pseudomonadati</taxon>
        <taxon>Bacteroidota</taxon>
        <taxon>Chitinophagia</taxon>
        <taxon>Chitinophagales</taxon>
        <taxon>Chitinophagaceae</taxon>
        <taxon>Polluticaenibacter</taxon>
    </lineage>
</organism>
<dbReference type="RefSeq" id="WP_407032621.1">
    <property type="nucleotide sequence ID" value="NZ_JAQGEF010000027.1"/>
</dbReference>
<gene>
    <name evidence="2" type="ORF">O3P16_15855</name>
</gene>
<sequence length="778" mass="88344">MLLKTTITTLLLIIVGILYGQDYRTDTLWLSGNTVYSKNDGDACYYIASDFSLVRVPLSGSTPAKPRVSDINGNISYEFLYRSQVDTPFAQQDFRRHIIRGRVNTKIINNTPVSVNWAYRTDNSPYYRNTLDLSVDYDRQRYNKELKQQYLERYKNKLFEENGMLKLEQDYRAQINDVTYWQKMTGNADYNMLQRKEADVLINKMYGDLKDKLGPDLNLNEALAKRELFDIVKGKLPAQGIKNIIDKSIIQNRADSLGGQYKDSLEAKLNNALSKYQDQVAEYNRIKNMIDSSRHKAKNLYDTMQLYRRQLTDSLNKFKAELDNVKNGAGYARLAEKAGLNKDSLPGLKTGFFHLEDFKLGRHIVDYTELTVKGLSITGIGVTLADKLYIQASAGFSDNRYRDIVLRQRRLPRQPAAMVRVGLSGYADRGLFLTIYHGKREVLTANPDNRSMFGLSGYSLQYLFPIGWGSFGAELAKSTGGSYRPGVNGNIEKEAGLFSLDTRSNEAFLLKFSGTVPQTQTGIKAEYQRNGPDFQSLARYTYNATQSSYLFEASQPLFKQVLNLKAGIRKNNFEYDGIENLSGNNVLKTAQVSFRKAKYPTVFAGYYPSSQLMLTPDSSIFRINFQTFTGTVAHNYRLKKIWMNSMVVYSKFYNSSTDTGFLFYNATSLMLQQTVHLGRFSLQGGYTNSTQSSSHLQTGEFTITHNGIKGLTLEAGGKYNIITGKSDDKIWGYHGRLSYTYKKLGTIMLSYDNSVLPVWGQERLMPVSTGNLKLIRQF</sequence>
<evidence type="ECO:0000313" key="2">
    <source>
        <dbReference type="EMBL" id="MDA3616291.1"/>
    </source>
</evidence>
<comment type="caution">
    <text evidence="2">The sequence shown here is derived from an EMBL/GenBank/DDBJ whole genome shotgun (WGS) entry which is preliminary data.</text>
</comment>
<protein>
    <submittedName>
        <fullName evidence="2">Uncharacterized protein</fullName>
    </submittedName>
</protein>
<keyword evidence="3" id="KW-1185">Reference proteome</keyword>